<dbReference type="EMBL" id="JAMDLW010000004">
    <property type="protein sequence ID" value="MCY9519034.1"/>
    <property type="molecule type" value="Genomic_DNA"/>
</dbReference>
<sequence length="226" mass="24153">MRKLSEILVQSGVKVYRDIVAVVVFSLATSALLLPAVFLLPVAWAAIAVVLLYAPLCVGALHAAHRLLKGEKPKVANVWAGAVRFYGRGVVFALFCALFALIVISSWWYYGSRDGALYFALAVFQTYFAAMFFASQLYTIPLVVQHDMGIMAAMAKSAKMFVARPGYTIGALFQAACIGICLLFTIVGFAGLFVGIMGIYMNLAAANALKPEEKAPAPGQTAAGQA</sequence>
<feature type="transmembrane region" description="Helical" evidence="1">
    <location>
        <begin position="116"/>
        <end position="144"/>
    </location>
</feature>
<organism evidence="2 3">
    <name type="scientific">Paenibacillus apiarius</name>
    <dbReference type="NCBI Taxonomy" id="46240"/>
    <lineage>
        <taxon>Bacteria</taxon>
        <taxon>Bacillati</taxon>
        <taxon>Bacillota</taxon>
        <taxon>Bacilli</taxon>
        <taxon>Bacillales</taxon>
        <taxon>Paenibacillaceae</taxon>
        <taxon>Paenibacillus</taxon>
    </lineage>
</organism>
<reference evidence="2 3" key="1">
    <citation type="submission" date="2022-05" db="EMBL/GenBank/DDBJ databases">
        <title>Genome Sequencing of Bee-Associated Microbes.</title>
        <authorList>
            <person name="Dunlap C."/>
        </authorList>
    </citation>
    <scope>NUCLEOTIDE SEQUENCE [LARGE SCALE GENOMIC DNA]</scope>
    <source>
        <strain evidence="2 3">NRRL NRS-1438</strain>
    </source>
</reference>
<proteinExistence type="predicted"/>
<accession>A0ABT4DNV5</accession>
<comment type="caution">
    <text evidence="2">The sequence shown here is derived from an EMBL/GenBank/DDBJ whole genome shotgun (WGS) entry which is preliminary data.</text>
</comment>
<name>A0ABT4DNV5_9BACL</name>
<keyword evidence="1" id="KW-0812">Transmembrane</keyword>
<evidence type="ECO:0000313" key="2">
    <source>
        <dbReference type="EMBL" id="MCY9519034.1"/>
    </source>
</evidence>
<evidence type="ECO:0000313" key="3">
    <source>
        <dbReference type="Proteomes" id="UP001207626"/>
    </source>
</evidence>
<feature type="transmembrane region" description="Helical" evidence="1">
    <location>
        <begin position="85"/>
        <end position="110"/>
    </location>
</feature>
<feature type="transmembrane region" description="Helical" evidence="1">
    <location>
        <begin position="44"/>
        <end position="64"/>
    </location>
</feature>
<evidence type="ECO:0008006" key="4">
    <source>
        <dbReference type="Google" id="ProtNLM"/>
    </source>
</evidence>
<keyword evidence="1" id="KW-1133">Transmembrane helix</keyword>
<keyword evidence="1" id="KW-0472">Membrane</keyword>
<evidence type="ECO:0000256" key="1">
    <source>
        <dbReference type="SAM" id="Phobius"/>
    </source>
</evidence>
<feature type="transmembrane region" description="Helical" evidence="1">
    <location>
        <begin position="20"/>
        <end position="38"/>
    </location>
</feature>
<gene>
    <name evidence="2" type="ORF">M5X09_04970</name>
</gene>
<dbReference type="Proteomes" id="UP001207626">
    <property type="component" value="Unassembled WGS sequence"/>
</dbReference>
<dbReference type="RefSeq" id="WP_140397919.1">
    <property type="nucleotide sequence ID" value="NZ_JAMDLV010000003.1"/>
</dbReference>
<protein>
    <recommendedName>
        <fullName evidence="4">DUF624 domain-containing protein</fullName>
    </recommendedName>
</protein>
<keyword evidence="3" id="KW-1185">Reference proteome</keyword>